<dbReference type="OrthoDB" id="9764808at2"/>
<dbReference type="PROSITE" id="PS51832">
    <property type="entry name" value="HD_GYP"/>
    <property type="match status" value="2"/>
</dbReference>
<reference evidence="2 3" key="1">
    <citation type="submission" date="2012-09" db="EMBL/GenBank/DDBJ databases">
        <title>Genome Sequence of alkane-degrading Bacterium Alcanivorax sp. 19-m-6.</title>
        <authorList>
            <person name="Lai Q."/>
            <person name="Shao Z."/>
        </authorList>
    </citation>
    <scope>NUCLEOTIDE SEQUENCE [LARGE SCALE GENOMIC DNA]</scope>
    <source>
        <strain evidence="2 3">19-m-6</strain>
    </source>
</reference>
<evidence type="ECO:0000313" key="2">
    <source>
        <dbReference type="EMBL" id="KGD64559.1"/>
    </source>
</evidence>
<feature type="domain" description="HD-GYP" evidence="1">
    <location>
        <begin position="300"/>
        <end position="509"/>
    </location>
</feature>
<dbReference type="Gene3D" id="1.10.3210.10">
    <property type="entry name" value="Hypothetical protein af1432"/>
    <property type="match status" value="2"/>
</dbReference>
<dbReference type="InterPro" id="IPR029016">
    <property type="entry name" value="GAF-like_dom_sf"/>
</dbReference>
<dbReference type="InterPro" id="IPR003018">
    <property type="entry name" value="GAF"/>
</dbReference>
<dbReference type="EMBL" id="ARXV01000008">
    <property type="protein sequence ID" value="KGD64559.1"/>
    <property type="molecule type" value="Genomic_DNA"/>
</dbReference>
<dbReference type="CDD" id="cd00077">
    <property type="entry name" value="HDc"/>
    <property type="match status" value="1"/>
</dbReference>
<dbReference type="SMART" id="SM00471">
    <property type="entry name" value="HDc"/>
    <property type="match status" value="1"/>
</dbReference>
<dbReference type="PANTHER" id="PTHR45228:SF5">
    <property type="entry name" value="CYCLIC DI-GMP PHOSPHODIESTERASE VC_1348-RELATED"/>
    <property type="match status" value="1"/>
</dbReference>
<dbReference type="InterPro" id="IPR052020">
    <property type="entry name" value="Cyclic_di-GMP/3'3'-cGAMP_PDE"/>
</dbReference>
<evidence type="ECO:0000313" key="3">
    <source>
        <dbReference type="Proteomes" id="UP000029444"/>
    </source>
</evidence>
<dbReference type="PANTHER" id="PTHR45228">
    <property type="entry name" value="CYCLIC DI-GMP PHOSPHODIESTERASE TM_0186-RELATED"/>
    <property type="match status" value="1"/>
</dbReference>
<protein>
    <submittedName>
        <fullName evidence="2">Chemotaxis sensory transducer family protein</fullName>
    </submittedName>
</protein>
<dbReference type="RefSeq" id="WP_035233141.1">
    <property type="nucleotide sequence ID" value="NZ_ARXV01000008.1"/>
</dbReference>
<keyword evidence="3" id="KW-1185">Reference proteome</keyword>
<feature type="domain" description="HD-GYP" evidence="1">
    <location>
        <begin position="190"/>
        <end position="275"/>
    </location>
</feature>
<dbReference type="Gene3D" id="3.30.450.40">
    <property type="match status" value="1"/>
</dbReference>
<dbReference type="AlphaFoldDB" id="A0A095SJR4"/>
<dbReference type="eggNOG" id="COG2203">
    <property type="taxonomic scope" value="Bacteria"/>
</dbReference>
<dbReference type="InterPro" id="IPR003607">
    <property type="entry name" value="HD/PDEase_dom"/>
</dbReference>
<dbReference type="eggNOG" id="COG2206">
    <property type="taxonomic scope" value="Bacteria"/>
</dbReference>
<name>A0A095SJR4_9GAMM</name>
<dbReference type="SUPFAM" id="SSF109604">
    <property type="entry name" value="HD-domain/PDEase-like"/>
    <property type="match status" value="1"/>
</dbReference>
<proteinExistence type="predicted"/>
<dbReference type="Proteomes" id="UP000029444">
    <property type="component" value="Unassembled WGS sequence"/>
</dbReference>
<sequence length="521" mass="58520">MTIFEPDTDGRSGKDVLPRLLRVAQHLSEQKDVPRLMDALLREARFLCNADTGWVWLYRDADEGEGLFCLAPTTASGTVTENAALFRPLDGSGLVETCFADGEPLTVVLADQTLPDVDSGLLETLAPDCRASQLWPLYNHEGRVTGVLQLAYQRAVPHNLERLENGHLIFQSLLTYGGTALSNLTQVKDLKGLLDAFIKVLAQAIDAKSPHTSAHCQRVPVITELLAQAACDDQEQFAEFSLDEDGWYELHVAAWLHDCGKLATPDSVLDKSTKLHTLHDRIDEVASRFAALRGEICFRYERDCLQTPHLEPSLRERMEQEIDALTGDLTFLERINRGGEAMAAEDQQRVRDIAARHWTDAWGQSKPLLTEDEVYNLCITRGTLTPEERQIINGHMDVTLDMLGSLPFPPKLRQVPEYAGGHHEKMDGTGFPLGLTREQMSIPARIMAIADIFEALTAKERPYKTPLKLSEALAIMQRMRDSDHLDPDLYRLFIRSRVWRQYGEMHLDPVQLDVEDGSAFE</sequence>
<dbReference type="PATRIC" id="fig|1177154.3.peg.2354"/>
<evidence type="ECO:0000259" key="1">
    <source>
        <dbReference type="PROSITE" id="PS51832"/>
    </source>
</evidence>
<organism evidence="2 3">
    <name type="scientific">Alcanivorax nanhaiticus</name>
    <dbReference type="NCBI Taxonomy" id="1177154"/>
    <lineage>
        <taxon>Bacteria</taxon>
        <taxon>Pseudomonadati</taxon>
        <taxon>Pseudomonadota</taxon>
        <taxon>Gammaproteobacteria</taxon>
        <taxon>Oceanospirillales</taxon>
        <taxon>Alcanivoracaceae</taxon>
        <taxon>Alcanivorax</taxon>
    </lineage>
</organism>
<comment type="caution">
    <text evidence="2">The sequence shown here is derived from an EMBL/GenBank/DDBJ whole genome shotgun (WGS) entry which is preliminary data.</text>
</comment>
<dbReference type="GO" id="GO:0008081">
    <property type="term" value="F:phosphoric diester hydrolase activity"/>
    <property type="evidence" value="ECO:0007669"/>
    <property type="project" value="UniProtKB-ARBA"/>
</dbReference>
<dbReference type="Pfam" id="PF13487">
    <property type="entry name" value="HD_5"/>
    <property type="match status" value="1"/>
</dbReference>
<gene>
    <name evidence="2" type="ORF">Y5S_02314</name>
</gene>
<dbReference type="STRING" id="1177154.Y5S_02314"/>
<dbReference type="SUPFAM" id="SSF55781">
    <property type="entry name" value="GAF domain-like"/>
    <property type="match status" value="1"/>
</dbReference>
<accession>A0A095SJR4</accession>
<dbReference type="InterPro" id="IPR037522">
    <property type="entry name" value="HD_GYP_dom"/>
</dbReference>
<dbReference type="Pfam" id="PF13185">
    <property type="entry name" value="GAF_2"/>
    <property type="match status" value="1"/>
</dbReference>